<evidence type="ECO:0000259" key="10">
    <source>
        <dbReference type="PROSITE" id="PS50928"/>
    </source>
</evidence>
<evidence type="ECO:0000256" key="4">
    <source>
        <dbReference type="ARBA" id="ARBA00022475"/>
    </source>
</evidence>
<dbReference type="NCBIfam" id="TIGR01726">
    <property type="entry name" value="HEQRo_perm_3TM"/>
    <property type="match status" value="1"/>
</dbReference>
<dbReference type="OrthoDB" id="9771188at2"/>
<accession>A0A4V2SKT6</accession>
<comment type="caution">
    <text evidence="11">The sequence shown here is derived from an EMBL/GenBank/DDBJ whole genome shotgun (WGS) entry which is preliminary data.</text>
</comment>
<dbReference type="GO" id="GO:0006865">
    <property type="term" value="P:amino acid transport"/>
    <property type="evidence" value="ECO:0007669"/>
    <property type="project" value="TreeGrafter"/>
</dbReference>
<dbReference type="RefSeq" id="WP_132605646.1">
    <property type="nucleotide sequence ID" value="NZ_NRRP01000039.1"/>
</dbReference>
<evidence type="ECO:0000256" key="6">
    <source>
        <dbReference type="ARBA" id="ARBA00022989"/>
    </source>
</evidence>
<evidence type="ECO:0000313" key="11">
    <source>
        <dbReference type="EMBL" id="TCP20676.1"/>
    </source>
</evidence>
<dbReference type="Pfam" id="PF00528">
    <property type="entry name" value="BPD_transp_1"/>
    <property type="match status" value="1"/>
</dbReference>
<feature type="transmembrane region" description="Helical" evidence="8">
    <location>
        <begin position="36"/>
        <end position="61"/>
    </location>
</feature>
<feature type="domain" description="ABC transmembrane type-1" evidence="10">
    <location>
        <begin position="376"/>
        <end position="570"/>
    </location>
</feature>
<dbReference type="Gene3D" id="1.10.3720.10">
    <property type="entry name" value="MetI-like"/>
    <property type="match status" value="1"/>
</dbReference>
<evidence type="ECO:0000256" key="7">
    <source>
        <dbReference type="ARBA" id="ARBA00023136"/>
    </source>
</evidence>
<keyword evidence="4" id="KW-1003">Cell membrane</keyword>
<dbReference type="CDD" id="cd06261">
    <property type="entry name" value="TM_PBP2"/>
    <property type="match status" value="1"/>
</dbReference>
<dbReference type="GO" id="GO:0043190">
    <property type="term" value="C:ATP-binding cassette (ABC) transporter complex"/>
    <property type="evidence" value="ECO:0007669"/>
    <property type="project" value="InterPro"/>
</dbReference>
<evidence type="ECO:0000313" key="12">
    <source>
        <dbReference type="Proteomes" id="UP000295733"/>
    </source>
</evidence>
<gene>
    <name evidence="11" type="ORF">EV656_11823</name>
</gene>
<dbReference type="InterPro" id="IPR010065">
    <property type="entry name" value="AA_ABC_transptr_permease_3TM"/>
</dbReference>
<evidence type="ECO:0000256" key="5">
    <source>
        <dbReference type="ARBA" id="ARBA00022692"/>
    </source>
</evidence>
<proteinExistence type="inferred from homology"/>
<dbReference type="AlphaFoldDB" id="A0A4V2SKT6"/>
<evidence type="ECO:0000256" key="1">
    <source>
        <dbReference type="ARBA" id="ARBA00004429"/>
    </source>
</evidence>
<evidence type="ECO:0000256" key="2">
    <source>
        <dbReference type="ARBA" id="ARBA00010072"/>
    </source>
</evidence>
<keyword evidence="3 8" id="KW-0813">Transport</keyword>
<dbReference type="EMBL" id="SLXL01000018">
    <property type="protein sequence ID" value="TCP20676.1"/>
    <property type="molecule type" value="Genomic_DNA"/>
</dbReference>
<name>A0A4V2SKT6_RHOAD</name>
<feature type="transmembrane region" description="Helical" evidence="8">
    <location>
        <begin position="149"/>
        <end position="172"/>
    </location>
</feature>
<feature type="transmembrane region" description="Helical" evidence="8">
    <location>
        <begin position="376"/>
        <end position="399"/>
    </location>
</feature>
<dbReference type="SUPFAM" id="SSF161098">
    <property type="entry name" value="MetI-like"/>
    <property type="match status" value="1"/>
</dbReference>
<feature type="transmembrane region" description="Helical" evidence="8">
    <location>
        <begin position="406"/>
        <end position="435"/>
    </location>
</feature>
<evidence type="ECO:0000256" key="8">
    <source>
        <dbReference type="RuleBase" id="RU363032"/>
    </source>
</evidence>
<keyword evidence="7 8" id="KW-0472">Membrane</keyword>
<protein>
    <submittedName>
        <fullName evidence="11">His/Glu/Gln/Arg/opine family amino acid ABC transporter permease subunit</fullName>
    </submittedName>
</protein>
<comment type="subcellular location">
    <subcellularLocation>
        <location evidence="1">Cell inner membrane</location>
        <topology evidence="1">Multi-pass membrane protein</topology>
    </subcellularLocation>
    <subcellularLocation>
        <location evidence="8">Cell membrane</location>
        <topology evidence="8">Multi-pass membrane protein</topology>
    </subcellularLocation>
</comment>
<feature type="transmembrane region" description="Helical" evidence="8">
    <location>
        <begin position="109"/>
        <end position="129"/>
    </location>
</feature>
<feature type="transmembrane region" description="Helical" evidence="8">
    <location>
        <begin position="179"/>
        <end position="199"/>
    </location>
</feature>
<feature type="transmembrane region" description="Helical" evidence="8">
    <location>
        <begin position="504"/>
        <end position="529"/>
    </location>
</feature>
<dbReference type="GO" id="GO:0022857">
    <property type="term" value="F:transmembrane transporter activity"/>
    <property type="evidence" value="ECO:0007669"/>
    <property type="project" value="InterPro"/>
</dbReference>
<evidence type="ECO:0000256" key="9">
    <source>
        <dbReference type="SAM" id="Coils"/>
    </source>
</evidence>
<dbReference type="InterPro" id="IPR000515">
    <property type="entry name" value="MetI-like"/>
</dbReference>
<dbReference type="PROSITE" id="PS50928">
    <property type="entry name" value="ABC_TM1"/>
    <property type="match status" value="1"/>
</dbReference>
<feature type="transmembrane region" description="Helical" evidence="8">
    <location>
        <begin position="549"/>
        <end position="567"/>
    </location>
</feature>
<keyword evidence="9" id="KW-0175">Coiled coil</keyword>
<keyword evidence="5 8" id="KW-0812">Transmembrane</keyword>
<keyword evidence="12" id="KW-1185">Reference proteome</keyword>
<comment type="similarity">
    <text evidence="2">Belongs to the binding-protein-dependent transport system permease family. HisMQ subfamily.</text>
</comment>
<dbReference type="InterPro" id="IPR043429">
    <property type="entry name" value="ArtM/GltK/GlnP/TcyL/YhdX-like"/>
</dbReference>
<keyword evidence="6 8" id="KW-1133">Transmembrane helix</keyword>
<dbReference type="InterPro" id="IPR035906">
    <property type="entry name" value="MetI-like_sf"/>
</dbReference>
<feature type="coiled-coil region" evidence="9">
    <location>
        <begin position="235"/>
        <end position="262"/>
    </location>
</feature>
<reference evidence="11 12" key="1">
    <citation type="submission" date="2019-03" db="EMBL/GenBank/DDBJ databases">
        <title>Genomic Encyclopedia of Type Strains, Phase IV (KMG-IV): sequencing the most valuable type-strain genomes for metagenomic binning, comparative biology and taxonomic classification.</title>
        <authorList>
            <person name="Goeker M."/>
        </authorList>
    </citation>
    <scope>NUCLEOTIDE SEQUENCE [LARGE SCALE GENOMIC DNA]</scope>
    <source>
        <strain evidence="11 12">DSM 2781</strain>
    </source>
</reference>
<dbReference type="PANTHER" id="PTHR30614">
    <property type="entry name" value="MEMBRANE COMPONENT OF AMINO ACID ABC TRANSPORTER"/>
    <property type="match status" value="1"/>
</dbReference>
<feature type="transmembrane region" description="Helical" evidence="8">
    <location>
        <begin position="447"/>
        <end position="467"/>
    </location>
</feature>
<dbReference type="PANTHER" id="PTHR30614:SF41">
    <property type="entry name" value="INNER MEMBRANE AMINO-ACID ABC TRANSPORTER PERMEASE PROTEIN YHDY"/>
    <property type="match status" value="1"/>
</dbReference>
<dbReference type="Proteomes" id="UP000295733">
    <property type="component" value="Unassembled WGS sequence"/>
</dbReference>
<evidence type="ECO:0000256" key="3">
    <source>
        <dbReference type="ARBA" id="ARBA00022448"/>
    </source>
</evidence>
<organism evidence="11 12">
    <name type="scientific">Rhodovulum adriaticum</name>
    <name type="common">Rhodopseudomonas adriatica</name>
    <dbReference type="NCBI Taxonomy" id="35804"/>
    <lineage>
        <taxon>Bacteria</taxon>
        <taxon>Pseudomonadati</taxon>
        <taxon>Pseudomonadota</taxon>
        <taxon>Alphaproteobacteria</taxon>
        <taxon>Rhodobacterales</taxon>
        <taxon>Paracoccaceae</taxon>
        <taxon>Rhodovulum</taxon>
    </lineage>
</organism>
<sequence>MSDLSYVRKEMLAEQSPPATEIGIIGWLRENLFSNWFNGILTVLSLVFIYAVFSAILPWLLHSSWTANSLNECRQQVDAAYGLAAEGGCWAVIRERYLQLIFGFYPSDLYWRPLLAFGVALVALAPVLFTGLPRQMLWFSPFAPFLVPWLLWGGAVWLPLMVIVGFVLAYVVTRVLSAVMPGLLAVPVAALAAVLWWLYAVAPINDGLTVLIANQRIDAVATDMREQADRLPGEIAALDSRIADLRDQVATSEAEKDALFAELEEDHGSEAARQAVLQAIADLRGPRDALAALEKERLGLNEDLSHARSLLAGIEELPALRERRDALLAEQRMARGEEAEEIANQLATLDTQIAGVVDELGRVGLVPVESRKFGGFMLSITIGLVAITVSLPIGVMLALGRQSNLFILRAICVGFIEFIRGVPLITLLFVASVLLNYFLPPGTSFDIILRVIIMVTLFASAYMAEVVRGGLAALPKGQYEAADALGLDYWKAQRLIIMPQALKISIPGIVSTFIGIFKDTTLVSIIGLLDPLGLSNAIRANTAWNGIVWELYGFIALMFFVFCFSMSRYSMWLERKLQTGHR</sequence>